<evidence type="ECO:0000256" key="3">
    <source>
        <dbReference type="ARBA" id="ARBA00022801"/>
    </source>
</evidence>
<keyword evidence="2" id="KW-0479">Metal-binding</keyword>
<dbReference type="GO" id="GO:0016787">
    <property type="term" value="F:hydrolase activity"/>
    <property type="evidence" value="ECO:0007669"/>
    <property type="project" value="UniProtKB-KW"/>
</dbReference>
<keyword evidence="8" id="KW-1185">Reference proteome</keyword>
<keyword evidence="3" id="KW-0378">Hydrolase</keyword>
<accession>A0A1I2TT61</accession>
<dbReference type="Proteomes" id="UP000199065">
    <property type="component" value="Unassembled WGS sequence"/>
</dbReference>
<evidence type="ECO:0000256" key="1">
    <source>
        <dbReference type="ARBA" id="ARBA00001947"/>
    </source>
</evidence>
<dbReference type="CDD" id="cd06262">
    <property type="entry name" value="metallo-hydrolase-like_MBL-fold"/>
    <property type="match status" value="1"/>
</dbReference>
<dbReference type="GO" id="GO:0046872">
    <property type="term" value="F:metal ion binding"/>
    <property type="evidence" value="ECO:0007669"/>
    <property type="project" value="UniProtKB-KW"/>
</dbReference>
<protein>
    <submittedName>
        <fullName evidence="7">Glyoxylase, beta-lactamase superfamily II</fullName>
    </submittedName>
</protein>
<dbReference type="PANTHER" id="PTHR46233:SF3">
    <property type="entry name" value="HYDROXYACYLGLUTATHIONE HYDROLASE GLOC"/>
    <property type="match status" value="1"/>
</dbReference>
<dbReference type="OrthoDB" id="9802991at2"/>
<dbReference type="RefSeq" id="WP_092286211.1">
    <property type="nucleotide sequence ID" value="NZ_FOPJ01000010.1"/>
</dbReference>
<comment type="cofactor">
    <cofactor evidence="1">
        <name>Zn(2+)</name>
        <dbReference type="ChEBI" id="CHEBI:29105"/>
    </cofactor>
</comment>
<evidence type="ECO:0000256" key="2">
    <source>
        <dbReference type="ARBA" id="ARBA00022723"/>
    </source>
</evidence>
<evidence type="ECO:0000313" key="8">
    <source>
        <dbReference type="Proteomes" id="UP000199065"/>
    </source>
</evidence>
<dbReference type="STRING" id="185761.SAMN05660282_01595"/>
<dbReference type="PANTHER" id="PTHR46233">
    <property type="entry name" value="HYDROXYACYLGLUTATHIONE HYDROLASE GLOC"/>
    <property type="match status" value="1"/>
</dbReference>
<evidence type="ECO:0000313" key="7">
    <source>
        <dbReference type="EMBL" id="SFG68064.1"/>
    </source>
</evidence>
<evidence type="ECO:0000256" key="5">
    <source>
        <dbReference type="SAM" id="MobiDB-lite"/>
    </source>
</evidence>
<feature type="domain" description="Metallo-beta-lactamase" evidence="6">
    <location>
        <begin position="12"/>
        <end position="193"/>
    </location>
</feature>
<dbReference type="SUPFAM" id="SSF56281">
    <property type="entry name" value="Metallo-hydrolase/oxidoreductase"/>
    <property type="match status" value="1"/>
</dbReference>
<dbReference type="InterPro" id="IPR051453">
    <property type="entry name" value="MBL_Glyoxalase_II"/>
</dbReference>
<dbReference type="EMBL" id="FOPJ01000010">
    <property type="protein sequence ID" value="SFG68064.1"/>
    <property type="molecule type" value="Genomic_DNA"/>
</dbReference>
<proteinExistence type="predicted"/>
<name>A0A1I2TT61_9CORY</name>
<gene>
    <name evidence="7" type="ORF">SAMN05660282_01595</name>
</gene>
<feature type="region of interest" description="Disordered" evidence="5">
    <location>
        <begin position="192"/>
        <end position="213"/>
    </location>
</feature>
<dbReference type="InterPro" id="IPR001279">
    <property type="entry name" value="Metallo-B-lactamas"/>
</dbReference>
<keyword evidence="4" id="KW-0862">Zinc</keyword>
<evidence type="ECO:0000259" key="6">
    <source>
        <dbReference type="SMART" id="SM00849"/>
    </source>
</evidence>
<dbReference type="Pfam" id="PF00753">
    <property type="entry name" value="Lactamase_B"/>
    <property type="match status" value="1"/>
</dbReference>
<dbReference type="AlphaFoldDB" id="A0A1I2TT61"/>
<evidence type="ECO:0000256" key="4">
    <source>
        <dbReference type="ARBA" id="ARBA00022833"/>
    </source>
</evidence>
<reference evidence="7 8" key="1">
    <citation type="submission" date="2016-10" db="EMBL/GenBank/DDBJ databases">
        <authorList>
            <person name="de Groot N.N."/>
        </authorList>
    </citation>
    <scope>NUCLEOTIDE SEQUENCE [LARGE SCALE GENOMIC DNA]</scope>
    <source>
        <strain>J11</strain>
        <strain evidence="8">PG 39</strain>
    </source>
</reference>
<organism evidence="7 8">
    <name type="scientific">Corynebacterium spheniscorum</name>
    <dbReference type="NCBI Taxonomy" id="185761"/>
    <lineage>
        <taxon>Bacteria</taxon>
        <taxon>Bacillati</taxon>
        <taxon>Actinomycetota</taxon>
        <taxon>Actinomycetes</taxon>
        <taxon>Mycobacteriales</taxon>
        <taxon>Corynebacteriaceae</taxon>
        <taxon>Corynebacterium</taxon>
    </lineage>
</organism>
<dbReference type="SMART" id="SM00849">
    <property type="entry name" value="Lactamase_B"/>
    <property type="match status" value="1"/>
</dbReference>
<sequence length="213" mass="23326">MQLYAFAAGPYHTNCYVLINAETKQAAVIDPGMHARSRVEKILKEENATLSMVICTHGHIDHTRDAGELANAAGVPVWLHEADRFMLEDGGVSEQATVLFDVPGMERPNELRDLNHGETFSIVGMDFELRHAPGHSPGSVLFVGEHACFSGDVLFNNSIGRTDLPGSDPQAMMDSLKHQVMTLPDEIAILPGHGPDTTMRAERRSNPFLRGLD</sequence>
<dbReference type="InterPro" id="IPR036866">
    <property type="entry name" value="RibonucZ/Hydroxyglut_hydro"/>
</dbReference>
<dbReference type="Gene3D" id="3.60.15.10">
    <property type="entry name" value="Ribonuclease Z/Hydroxyacylglutathione hydrolase-like"/>
    <property type="match status" value="1"/>
</dbReference>